<evidence type="ECO:0000256" key="3">
    <source>
        <dbReference type="ARBA" id="ARBA00022801"/>
    </source>
</evidence>
<keyword evidence="5" id="KW-0812">Transmembrane</keyword>
<comment type="caution">
    <text evidence="7">The sequence shown here is derived from an EMBL/GenBank/DDBJ whole genome shotgun (WGS) entry which is preliminary data.</text>
</comment>
<feature type="transmembrane region" description="Helical" evidence="5">
    <location>
        <begin position="20"/>
        <end position="46"/>
    </location>
</feature>
<evidence type="ECO:0000256" key="4">
    <source>
        <dbReference type="ARBA" id="ARBA00022842"/>
    </source>
</evidence>
<dbReference type="InterPro" id="IPR029060">
    <property type="entry name" value="PIN-like_dom_sf"/>
</dbReference>
<keyword evidence="4" id="KW-0460">Magnesium</keyword>
<protein>
    <recommendedName>
        <fullName evidence="6">PIN domain-containing protein</fullName>
    </recommendedName>
</protein>
<keyword evidence="3" id="KW-0378">Hydrolase</keyword>
<dbReference type="Proteomes" id="UP001348641">
    <property type="component" value="Unassembled WGS sequence"/>
</dbReference>
<dbReference type="Pfam" id="PF01850">
    <property type="entry name" value="PIN"/>
    <property type="match status" value="1"/>
</dbReference>
<keyword evidence="5" id="KW-0472">Membrane</keyword>
<reference evidence="7 8" key="1">
    <citation type="submission" date="2023-07" db="EMBL/GenBank/DDBJ databases">
        <authorList>
            <person name="Girao M."/>
            <person name="Carvalho M.F."/>
        </authorList>
    </citation>
    <scope>NUCLEOTIDE SEQUENCE [LARGE SCALE GENOMIC DNA]</scope>
    <source>
        <strain evidence="7 8">66/93</strain>
    </source>
</reference>
<gene>
    <name evidence="7" type="ORF">Q8A49_14915</name>
</gene>
<dbReference type="InterPro" id="IPR002716">
    <property type="entry name" value="PIN_dom"/>
</dbReference>
<evidence type="ECO:0000256" key="2">
    <source>
        <dbReference type="ARBA" id="ARBA00022723"/>
    </source>
</evidence>
<keyword evidence="1" id="KW-0540">Nuclease</keyword>
<organism evidence="7 8">
    <name type="scientific">Nocardiopsis tropica</name>
    <dbReference type="NCBI Taxonomy" id="109330"/>
    <lineage>
        <taxon>Bacteria</taxon>
        <taxon>Bacillati</taxon>
        <taxon>Actinomycetota</taxon>
        <taxon>Actinomycetes</taxon>
        <taxon>Streptosporangiales</taxon>
        <taxon>Nocardiopsidaceae</taxon>
        <taxon>Nocardiopsis</taxon>
    </lineage>
</organism>
<dbReference type="SUPFAM" id="SSF88723">
    <property type="entry name" value="PIN domain-like"/>
    <property type="match status" value="1"/>
</dbReference>
<proteinExistence type="predicted"/>
<evidence type="ECO:0000256" key="5">
    <source>
        <dbReference type="SAM" id="Phobius"/>
    </source>
</evidence>
<keyword evidence="2" id="KW-0479">Metal-binding</keyword>
<sequence>MIGGRVLDTSALVDYGTGRIYARALVSAALGSGSLVLAVPAAALVAARGRLSESARAELDQLVRLSPVVVDGLSADVAARAGDLLARARQRPSGADAVAVAHVAFSARVRGWPVVTSDPGPLRALDAALEFDALP</sequence>
<name>A0ABU7KR66_9ACTN</name>
<evidence type="ECO:0000259" key="6">
    <source>
        <dbReference type="Pfam" id="PF01850"/>
    </source>
</evidence>
<keyword evidence="5" id="KW-1133">Transmembrane helix</keyword>
<accession>A0ABU7KR66</accession>
<dbReference type="Gene3D" id="3.40.50.1010">
    <property type="entry name" value="5'-nuclease"/>
    <property type="match status" value="1"/>
</dbReference>
<evidence type="ECO:0000313" key="8">
    <source>
        <dbReference type="Proteomes" id="UP001348641"/>
    </source>
</evidence>
<dbReference type="EMBL" id="JAUUCC010000034">
    <property type="protein sequence ID" value="MEE2051790.1"/>
    <property type="molecule type" value="Genomic_DNA"/>
</dbReference>
<evidence type="ECO:0000256" key="1">
    <source>
        <dbReference type="ARBA" id="ARBA00022722"/>
    </source>
</evidence>
<evidence type="ECO:0000313" key="7">
    <source>
        <dbReference type="EMBL" id="MEE2051790.1"/>
    </source>
</evidence>
<feature type="domain" description="PIN" evidence="6">
    <location>
        <begin position="6"/>
        <end position="120"/>
    </location>
</feature>